<organism evidence="1 2">
    <name type="scientific">Cerrena zonata</name>
    <dbReference type="NCBI Taxonomy" id="2478898"/>
    <lineage>
        <taxon>Eukaryota</taxon>
        <taxon>Fungi</taxon>
        <taxon>Dikarya</taxon>
        <taxon>Basidiomycota</taxon>
        <taxon>Agaricomycotina</taxon>
        <taxon>Agaricomycetes</taxon>
        <taxon>Polyporales</taxon>
        <taxon>Cerrenaceae</taxon>
        <taxon>Cerrena</taxon>
    </lineage>
</organism>
<gene>
    <name evidence="1" type="ORF">QCA50_009348</name>
</gene>
<sequence>MLVVADTGPSFVAVVVAAELLAVGVVEAVEVGVVVVVVQDEVVLNGHSASLEQRLKAVVVDGMAFVEAAQIDVVAVVAAVAAAGIEIAEDCYITGSILD</sequence>
<proteinExistence type="predicted"/>
<evidence type="ECO:0000313" key="1">
    <source>
        <dbReference type="EMBL" id="KAK7687477.1"/>
    </source>
</evidence>
<dbReference type="AlphaFoldDB" id="A0AAW0GC26"/>
<evidence type="ECO:0008006" key="3">
    <source>
        <dbReference type="Google" id="ProtNLM"/>
    </source>
</evidence>
<dbReference type="Proteomes" id="UP001385951">
    <property type="component" value="Unassembled WGS sequence"/>
</dbReference>
<reference evidence="1 2" key="1">
    <citation type="submission" date="2022-09" db="EMBL/GenBank/DDBJ databases">
        <authorList>
            <person name="Palmer J.M."/>
        </authorList>
    </citation>
    <scope>NUCLEOTIDE SEQUENCE [LARGE SCALE GENOMIC DNA]</scope>
    <source>
        <strain evidence="1 2">DSM 7382</strain>
    </source>
</reference>
<comment type="caution">
    <text evidence="1">The sequence shown here is derived from an EMBL/GenBank/DDBJ whole genome shotgun (WGS) entry which is preliminary data.</text>
</comment>
<keyword evidence="2" id="KW-1185">Reference proteome</keyword>
<evidence type="ECO:0000313" key="2">
    <source>
        <dbReference type="Proteomes" id="UP001385951"/>
    </source>
</evidence>
<protein>
    <recommendedName>
        <fullName evidence="3">Secreted protein</fullName>
    </recommendedName>
</protein>
<dbReference type="EMBL" id="JASBNA010000013">
    <property type="protein sequence ID" value="KAK7687477.1"/>
    <property type="molecule type" value="Genomic_DNA"/>
</dbReference>
<name>A0AAW0GC26_9APHY</name>
<accession>A0AAW0GC26</accession>